<evidence type="ECO:0008006" key="3">
    <source>
        <dbReference type="Google" id="ProtNLM"/>
    </source>
</evidence>
<dbReference type="InterPro" id="IPR058532">
    <property type="entry name" value="YjbR/MT2646/Rv2570-like"/>
</dbReference>
<comment type="caution">
    <text evidence="1">The sequence shown here is derived from an EMBL/GenBank/DDBJ whole genome shotgun (WGS) entry which is preliminary data.</text>
</comment>
<dbReference type="RefSeq" id="WP_131518845.1">
    <property type="nucleotide sequence ID" value="NZ_SJKD01000014.1"/>
</dbReference>
<proteinExistence type="predicted"/>
<dbReference type="EMBL" id="SJKD01000014">
    <property type="protein sequence ID" value="TCC39061.1"/>
    <property type="molecule type" value="Genomic_DNA"/>
</dbReference>
<reference evidence="1 2" key="1">
    <citation type="submission" date="2019-02" db="EMBL/GenBank/DDBJ databases">
        <title>Kribbella capetownensis sp. nov. and Kribbella speibonae sp. nov., isolated from soil.</title>
        <authorList>
            <person name="Curtis S.M."/>
            <person name="Norton I."/>
            <person name="Everest G.J."/>
            <person name="Meyers P.R."/>
        </authorList>
    </citation>
    <scope>NUCLEOTIDE SEQUENCE [LARGE SCALE GENOMIC DNA]</scope>
    <source>
        <strain evidence="1 2">YM53</strain>
    </source>
</reference>
<accession>A0A4R0IYB2</accession>
<dbReference type="SUPFAM" id="SSF142906">
    <property type="entry name" value="YjbR-like"/>
    <property type="match status" value="1"/>
</dbReference>
<dbReference type="Pfam" id="PF04237">
    <property type="entry name" value="YjbR"/>
    <property type="match status" value="1"/>
</dbReference>
<dbReference type="OrthoDB" id="954305at2"/>
<dbReference type="Proteomes" id="UP000293342">
    <property type="component" value="Unassembled WGS sequence"/>
</dbReference>
<gene>
    <name evidence="1" type="ORF">E0H75_39440</name>
</gene>
<dbReference type="InterPro" id="IPR038056">
    <property type="entry name" value="YjbR-like_sf"/>
</dbReference>
<protein>
    <recommendedName>
        <fullName evidence="3">MmcQ/YjbR family DNA-binding protein</fullName>
    </recommendedName>
</protein>
<organism evidence="1 2">
    <name type="scientific">Kribbella capetownensis</name>
    <dbReference type="NCBI Taxonomy" id="1572659"/>
    <lineage>
        <taxon>Bacteria</taxon>
        <taxon>Bacillati</taxon>
        <taxon>Actinomycetota</taxon>
        <taxon>Actinomycetes</taxon>
        <taxon>Propionibacteriales</taxon>
        <taxon>Kribbellaceae</taxon>
        <taxon>Kribbella</taxon>
    </lineage>
</organism>
<dbReference type="AlphaFoldDB" id="A0A4R0IYB2"/>
<evidence type="ECO:0000313" key="1">
    <source>
        <dbReference type="EMBL" id="TCC39061.1"/>
    </source>
</evidence>
<keyword evidence="2" id="KW-1185">Reference proteome</keyword>
<evidence type="ECO:0000313" key="2">
    <source>
        <dbReference type="Proteomes" id="UP000293342"/>
    </source>
</evidence>
<sequence>MSSWDEVGRIALGLPEVAEGQAHEGSPAYDVSGKQFARLRWEDDGREILQFWTGDDRNALIQSNPDAYFIVRAFPSAIFAYLGALGVDELREIVTDSWQVRAPKRLVKAHPEVS</sequence>
<name>A0A4R0IYB2_9ACTN</name>